<dbReference type="Pfam" id="PF00593">
    <property type="entry name" value="TonB_dep_Rec_b-barrel"/>
    <property type="match status" value="1"/>
</dbReference>
<evidence type="ECO:0000256" key="10">
    <source>
        <dbReference type="ARBA" id="ARBA00023077"/>
    </source>
</evidence>
<dbReference type="GO" id="GO:0009279">
    <property type="term" value="C:cell outer membrane"/>
    <property type="evidence" value="ECO:0007669"/>
    <property type="project" value="UniProtKB-SubCell"/>
</dbReference>
<comment type="subcellular location">
    <subcellularLocation>
        <location evidence="1 14">Cell outer membrane</location>
        <topology evidence="1 14">Multi-pass membrane protein</topology>
    </subcellularLocation>
</comment>
<keyword evidence="7 16" id="KW-0732">Signal</keyword>
<evidence type="ECO:0000256" key="6">
    <source>
        <dbReference type="ARBA" id="ARBA00022692"/>
    </source>
</evidence>
<evidence type="ECO:0000256" key="9">
    <source>
        <dbReference type="ARBA" id="ARBA00023065"/>
    </source>
</evidence>
<keyword evidence="12 19" id="KW-0675">Receptor</keyword>
<dbReference type="Gene3D" id="2.40.170.20">
    <property type="entry name" value="TonB-dependent receptor, beta-barrel domain"/>
    <property type="match status" value="1"/>
</dbReference>
<protein>
    <submittedName>
        <fullName evidence="19">TonB-dependent receptor</fullName>
    </submittedName>
</protein>
<comment type="similarity">
    <text evidence="2 14 15">Belongs to the TonB-dependent receptor family.</text>
</comment>
<dbReference type="EMBL" id="CP027666">
    <property type="protein sequence ID" value="AVO35427.1"/>
    <property type="molecule type" value="Genomic_DNA"/>
</dbReference>
<evidence type="ECO:0000256" key="8">
    <source>
        <dbReference type="ARBA" id="ARBA00023004"/>
    </source>
</evidence>
<keyword evidence="11 14" id="KW-0472">Membrane</keyword>
<dbReference type="CDD" id="cd01347">
    <property type="entry name" value="ligand_gated_channel"/>
    <property type="match status" value="1"/>
</dbReference>
<evidence type="ECO:0000256" key="11">
    <source>
        <dbReference type="ARBA" id="ARBA00023136"/>
    </source>
</evidence>
<reference evidence="19 20" key="1">
    <citation type="submission" date="2018-03" db="EMBL/GenBank/DDBJ databases">
        <title>Genome sequencing of Ottowia sp.</title>
        <authorList>
            <person name="Kim S.-J."/>
            <person name="Heo J."/>
            <person name="Kwon S.-W."/>
        </authorList>
    </citation>
    <scope>NUCLEOTIDE SEQUENCE [LARGE SCALE GENOMIC DNA]</scope>
    <source>
        <strain evidence="19 20">KADR8-3</strain>
    </source>
</reference>
<dbReference type="InterPro" id="IPR012910">
    <property type="entry name" value="Plug_dom"/>
</dbReference>
<feature type="chain" id="PRO_5015441171" evidence="16">
    <location>
        <begin position="31"/>
        <end position="685"/>
    </location>
</feature>
<evidence type="ECO:0000256" key="16">
    <source>
        <dbReference type="SAM" id="SignalP"/>
    </source>
</evidence>
<keyword evidence="8" id="KW-0408">Iron</keyword>
<evidence type="ECO:0000256" key="13">
    <source>
        <dbReference type="ARBA" id="ARBA00023237"/>
    </source>
</evidence>
<evidence type="ECO:0000256" key="1">
    <source>
        <dbReference type="ARBA" id="ARBA00004571"/>
    </source>
</evidence>
<keyword evidence="20" id="KW-1185">Reference proteome</keyword>
<evidence type="ECO:0000256" key="2">
    <source>
        <dbReference type="ARBA" id="ARBA00009810"/>
    </source>
</evidence>
<dbReference type="Proteomes" id="UP000239709">
    <property type="component" value="Chromosome"/>
</dbReference>
<proteinExistence type="inferred from homology"/>
<dbReference type="RefSeq" id="WP_106703975.1">
    <property type="nucleotide sequence ID" value="NZ_CP027666.1"/>
</dbReference>
<feature type="domain" description="TonB-dependent receptor-like beta-barrel" evidence="17">
    <location>
        <begin position="261"/>
        <end position="645"/>
    </location>
</feature>
<evidence type="ECO:0000256" key="5">
    <source>
        <dbReference type="ARBA" id="ARBA00022496"/>
    </source>
</evidence>
<sequence length="685" mass="73727">MKPPSLTLSLAPAGLLASVASAFIGPVAHAQTTQGTLEPVEVRAARSTNAQAAETLEQARQDLARRAGATAVVDAASFTDGRAATAVDALSFAPGVLAQTRHGQDARLSIRGSGIQRGFLMRGIWLYQDGIPLNHTDGSADFQSVDPLATQYVEVWRGANALEYGANGLGGAVNFVSPTGLTAPTAALRVQGGSFGQRQAHANLAARSGVVDGFLSVSRSEQDGWRQQSGYRADRVSGNVGVLLSDSLELRGFVSYVDSSMQMPGSLTRAAFDANPRQAAPNNVALKATNDFTQTRGALRLTWQPNADVRWTTSLYGADRDRFHAMTMGILQQGMRDSGLDSRLTAEFGTATLTRRLVAGVSFARLSGDEWRYTNVAGSAGAPTGRTQLKARQNTAYAEYTHGLTERWAVQAGVQAVQARRDLGNLMAPAASYDARFSGTSPKLGVLYTPSAQSQWFANVSGSYEAPPFGELVYSPTQPLARAQGATTVELGWRGRTDHWNWDVALYRSRVRRELLSLTDATGAALGTVNAGRTIHQGLELAANGKLAAHWALRAQYLYNDFRFDNDPVYGKRRLAGIPPHLLRAELQWQPTPAIAVVPGVEWQPSRTWVDHANTVAAKGFAVLNLTLKGELGAGWSWFVDARNLTNRRYAATTAVQANARGMDGAYYFPGDARAVYVGLNWRTR</sequence>
<feature type="signal peptide" evidence="16">
    <location>
        <begin position="1"/>
        <end position="30"/>
    </location>
</feature>
<evidence type="ECO:0000259" key="18">
    <source>
        <dbReference type="Pfam" id="PF07715"/>
    </source>
</evidence>
<dbReference type="Gene3D" id="2.170.130.10">
    <property type="entry name" value="TonB-dependent receptor, plug domain"/>
    <property type="match status" value="1"/>
</dbReference>
<dbReference type="PANTHER" id="PTHR32552:SF68">
    <property type="entry name" value="FERRICHROME OUTER MEMBRANE TRANSPORTER_PHAGE RECEPTOR"/>
    <property type="match status" value="1"/>
</dbReference>
<evidence type="ECO:0000256" key="4">
    <source>
        <dbReference type="ARBA" id="ARBA00022452"/>
    </source>
</evidence>
<keyword evidence="5" id="KW-0410">Iron transport</keyword>
<dbReference type="InterPro" id="IPR039426">
    <property type="entry name" value="TonB-dep_rcpt-like"/>
</dbReference>
<dbReference type="SUPFAM" id="SSF56935">
    <property type="entry name" value="Porins"/>
    <property type="match status" value="1"/>
</dbReference>
<name>A0A2S0MHY2_9BURK</name>
<gene>
    <name evidence="19" type="ORF">C6570_15255</name>
</gene>
<evidence type="ECO:0000256" key="3">
    <source>
        <dbReference type="ARBA" id="ARBA00022448"/>
    </source>
</evidence>
<evidence type="ECO:0000313" key="19">
    <source>
        <dbReference type="EMBL" id="AVO35427.1"/>
    </source>
</evidence>
<dbReference type="GO" id="GO:0015344">
    <property type="term" value="F:siderophore uptake transmembrane transporter activity"/>
    <property type="evidence" value="ECO:0007669"/>
    <property type="project" value="TreeGrafter"/>
</dbReference>
<evidence type="ECO:0000256" key="15">
    <source>
        <dbReference type="RuleBase" id="RU003357"/>
    </source>
</evidence>
<evidence type="ECO:0000313" key="20">
    <source>
        <dbReference type="Proteomes" id="UP000239709"/>
    </source>
</evidence>
<keyword evidence="9" id="KW-0406">Ion transport</keyword>
<keyword evidence="4 14" id="KW-1134">Transmembrane beta strand</keyword>
<dbReference type="OrthoDB" id="9760620at2"/>
<keyword evidence="6 14" id="KW-0812">Transmembrane</keyword>
<dbReference type="KEGG" id="otk:C6570_15255"/>
<dbReference type="InterPro" id="IPR000531">
    <property type="entry name" value="Beta-barrel_TonB"/>
</dbReference>
<dbReference type="InterPro" id="IPR037066">
    <property type="entry name" value="Plug_dom_sf"/>
</dbReference>
<feature type="domain" description="TonB-dependent receptor plug" evidence="18">
    <location>
        <begin position="67"/>
        <end position="172"/>
    </location>
</feature>
<dbReference type="AlphaFoldDB" id="A0A2S0MHY2"/>
<evidence type="ECO:0000256" key="14">
    <source>
        <dbReference type="PROSITE-ProRule" id="PRU01360"/>
    </source>
</evidence>
<dbReference type="PROSITE" id="PS52016">
    <property type="entry name" value="TONB_DEPENDENT_REC_3"/>
    <property type="match status" value="1"/>
</dbReference>
<dbReference type="InterPro" id="IPR036942">
    <property type="entry name" value="Beta-barrel_TonB_sf"/>
</dbReference>
<keyword evidence="3 14" id="KW-0813">Transport</keyword>
<accession>A0A2S0MHY2</accession>
<dbReference type="PANTHER" id="PTHR32552">
    <property type="entry name" value="FERRICHROME IRON RECEPTOR-RELATED"/>
    <property type="match status" value="1"/>
</dbReference>
<evidence type="ECO:0000256" key="7">
    <source>
        <dbReference type="ARBA" id="ARBA00022729"/>
    </source>
</evidence>
<dbReference type="Pfam" id="PF07715">
    <property type="entry name" value="Plug"/>
    <property type="match status" value="1"/>
</dbReference>
<evidence type="ECO:0000259" key="17">
    <source>
        <dbReference type="Pfam" id="PF00593"/>
    </source>
</evidence>
<keyword evidence="10 15" id="KW-0798">TonB box</keyword>
<organism evidence="19 20">
    <name type="scientific">Ottowia oryzae</name>
    <dbReference type="NCBI Taxonomy" id="2109914"/>
    <lineage>
        <taxon>Bacteria</taxon>
        <taxon>Pseudomonadati</taxon>
        <taxon>Pseudomonadota</taxon>
        <taxon>Betaproteobacteria</taxon>
        <taxon>Burkholderiales</taxon>
        <taxon>Comamonadaceae</taxon>
        <taxon>Ottowia</taxon>
    </lineage>
</organism>
<keyword evidence="13 14" id="KW-0998">Cell outer membrane</keyword>
<evidence type="ECO:0000256" key="12">
    <source>
        <dbReference type="ARBA" id="ARBA00023170"/>
    </source>
</evidence>